<dbReference type="EMBL" id="VHSG01000057">
    <property type="protein sequence ID" value="TQV65681.1"/>
    <property type="molecule type" value="Genomic_DNA"/>
</dbReference>
<organism evidence="2 3">
    <name type="scientific">Exilibacterium tricleocarpae</name>
    <dbReference type="NCBI Taxonomy" id="2591008"/>
    <lineage>
        <taxon>Bacteria</taxon>
        <taxon>Pseudomonadati</taxon>
        <taxon>Pseudomonadota</taxon>
        <taxon>Gammaproteobacteria</taxon>
        <taxon>Cellvibrionales</taxon>
        <taxon>Cellvibrionaceae</taxon>
        <taxon>Exilibacterium</taxon>
    </lineage>
</organism>
<comment type="caution">
    <text evidence="2">The sequence shown here is derived from an EMBL/GenBank/DDBJ whole genome shotgun (WGS) entry which is preliminary data.</text>
</comment>
<reference evidence="2 3" key="1">
    <citation type="submission" date="2019-06" db="EMBL/GenBank/DDBJ databases">
        <title>Whole genome sequence for Cellvibrionaceae sp. R142.</title>
        <authorList>
            <person name="Wang G."/>
        </authorList>
    </citation>
    <scope>NUCLEOTIDE SEQUENCE [LARGE SCALE GENOMIC DNA]</scope>
    <source>
        <strain evidence="2 3">R142</strain>
    </source>
</reference>
<feature type="domain" description="HEPN AbiU2-like" evidence="1">
    <location>
        <begin position="16"/>
        <end position="179"/>
    </location>
</feature>
<dbReference type="OrthoDB" id="9154970at2"/>
<evidence type="ECO:0000259" key="1">
    <source>
        <dbReference type="Pfam" id="PF18734"/>
    </source>
</evidence>
<name>A0A545SL37_9GAMM</name>
<accession>A0A545SL37</accession>
<dbReference type="RefSeq" id="WP_142930317.1">
    <property type="nucleotide sequence ID" value="NZ_ML660132.1"/>
</dbReference>
<protein>
    <recommendedName>
        <fullName evidence="1">HEPN AbiU2-like domain-containing protein</fullName>
    </recommendedName>
</protein>
<gene>
    <name evidence="2" type="ORF">FKG94_28310</name>
</gene>
<evidence type="ECO:0000313" key="3">
    <source>
        <dbReference type="Proteomes" id="UP000319732"/>
    </source>
</evidence>
<dbReference type="AlphaFoldDB" id="A0A545SL37"/>
<proteinExistence type="predicted"/>
<keyword evidence="3" id="KW-1185">Reference proteome</keyword>
<dbReference type="Proteomes" id="UP000319732">
    <property type="component" value="Unassembled WGS sequence"/>
</dbReference>
<dbReference type="InterPro" id="IPR040704">
    <property type="entry name" value="HEPN_AbiU2"/>
</dbReference>
<dbReference type="Pfam" id="PF18734">
    <property type="entry name" value="HEPN_AbiU2"/>
    <property type="match status" value="1"/>
</dbReference>
<evidence type="ECO:0000313" key="2">
    <source>
        <dbReference type="EMBL" id="TQV65681.1"/>
    </source>
</evidence>
<sequence length="200" mass="22841">MSQELKSCFDRVVASHTAATAHYQIWFTLRGKGKALETYYGDMNDRRYVDFFHAANSGNYKLMFIEAASLFDSDERAASIRKLKQLLSREGFGCISNEFDEKLRQYFNLVSNIKIIRSKIIAHKDIDTNPEDLYKKYGIIPNDIRDLLDVCGGLLQKAERAIANNYSGSFVCTTNRFERATYSILEALHNGRNSGTKKPQ</sequence>